<gene>
    <name evidence="3" type="primary">ureD</name>
    <name evidence="5" type="ORF">AB2B41_06365</name>
</gene>
<comment type="subunit">
    <text evidence="3">UreD, UreF and UreG form a complex that acts as a GTP-hydrolysis-dependent molecular chaperone, activating the urease apoprotein by helping to assemble the nickel containing metallocenter of UreC. The UreE protein probably delivers the nickel.</text>
</comment>
<evidence type="ECO:0000256" key="1">
    <source>
        <dbReference type="ARBA" id="ARBA00007177"/>
    </source>
</evidence>
<dbReference type="InterPro" id="IPR002669">
    <property type="entry name" value="UreD"/>
</dbReference>
<evidence type="ECO:0000313" key="5">
    <source>
        <dbReference type="EMBL" id="MEW9919218.1"/>
    </source>
</evidence>
<dbReference type="RefSeq" id="WP_367876924.1">
    <property type="nucleotide sequence ID" value="NZ_JBFNXX010000004.1"/>
</dbReference>
<dbReference type="HAMAP" id="MF_01384">
    <property type="entry name" value="UreD"/>
    <property type="match status" value="1"/>
</dbReference>
<keyword evidence="6" id="KW-1185">Reference proteome</keyword>
<dbReference type="PANTHER" id="PTHR33643">
    <property type="entry name" value="UREASE ACCESSORY PROTEIN D"/>
    <property type="match status" value="1"/>
</dbReference>
<protein>
    <recommendedName>
        <fullName evidence="3">Urease accessory protein UreD</fullName>
    </recommendedName>
</protein>
<organism evidence="5 6">
    <name type="scientific">Sulfitobacter sediminis</name>
    <dbReference type="NCBI Taxonomy" id="3234186"/>
    <lineage>
        <taxon>Bacteria</taxon>
        <taxon>Pseudomonadati</taxon>
        <taxon>Pseudomonadota</taxon>
        <taxon>Alphaproteobacteria</taxon>
        <taxon>Rhodobacterales</taxon>
        <taxon>Roseobacteraceae</taxon>
        <taxon>Sulfitobacter</taxon>
    </lineage>
</organism>
<keyword evidence="3" id="KW-0963">Cytoplasm</keyword>
<comment type="caution">
    <text evidence="5">The sequence shown here is derived from an EMBL/GenBank/DDBJ whole genome shotgun (WGS) entry which is preliminary data.</text>
</comment>
<evidence type="ECO:0000313" key="6">
    <source>
        <dbReference type="Proteomes" id="UP001556098"/>
    </source>
</evidence>
<evidence type="ECO:0000256" key="2">
    <source>
        <dbReference type="ARBA" id="ARBA00023186"/>
    </source>
</evidence>
<evidence type="ECO:0000256" key="4">
    <source>
        <dbReference type="SAM" id="MobiDB-lite"/>
    </source>
</evidence>
<comment type="similarity">
    <text evidence="1 3">Belongs to the UreD family.</text>
</comment>
<reference evidence="5 6" key="1">
    <citation type="submission" date="2024-07" db="EMBL/GenBank/DDBJ databases">
        <title>Marimonas sp.nov., isolated from tidal-flat sediment.</title>
        <authorList>
            <person name="Jayan J.N."/>
            <person name="Lee S.S."/>
        </authorList>
    </citation>
    <scope>NUCLEOTIDE SEQUENCE [LARGE SCALE GENOMIC DNA]</scope>
    <source>
        <strain evidence="5 6">MJW-29</strain>
    </source>
</reference>
<feature type="region of interest" description="Disordered" evidence="4">
    <location>
        <begin position="1"/>
        <end position="22"/>
    </location>
</feature>
<dbReference type="PANTHER" id="PTHR33643:SF1">
    <property type="entry name" value="UREASE ACCESSORY PROTEIN D"/>
    <property type="match status" value="1"/>
</dbReference>
<dbReference type="Proteomes" id="UP001556098">
    <property type="component" value="Unassembled WGS sequence"/>
</dbReference>
<comment type="subcellular location">
    <subcellularLocation>
        <location evidence="3">Cytoplasm</location>
    </subcellularLocation>
</comment>
<evidence type="ECO:0000256" key="3">
    <source>
        <dbReference type="HAMAP-Rule" id="MF_01384"/>
    </source>
</evidence>
<accession>A0ABV3RKY9</accession>
<comment type="function">
    <text evidence="3">Required for maturation of urease via the functional incorporation of the urease nickel metallocenter.</text>
</comment>
<proteinExistence type="inferred from homology"/>
<keyword evidence="3" id="KW-0996">Nickel insertion</keyword>
<name>A0ABV3RKY9_9RHOB</name>
<dbReference type="Pfam" id="PF01774">
    <property type="entry name" value="UreD"/>
    <property type="match status" value="1"/>
</dbReference>
<sequence>MLQRQGLNGPEETNITTPGPIDQRDAALVQPRAIGTARVGVRVDAGGMTRLADLRQSGSMKLAFPRAPHPDAEAILINTAGGITGGDRFEVDAEVGAGAALTITTQAAERAYRAQRGEVARVQTKLNIEAGGHLHWLPQELILFDRSALHRRLEIALEEGSRLLMVEPVVFGRAAMREDLREIQFRDRIRITRAGQPLYFDGTDLRGDVTSHLEHPTIGNGAGAMASLVHVNPNAASMLALVRRLLPPSAGTSLLAEDVLVLRQLAPDSFELRRALVPVIELLSNYSLPTSWRL</sequence>
<keyword evidence="2 3" id="KW-0143">Chaperone</keyword>
<dbReference type="EMBL" id="JBFNXX010000004">
    <property type="protein sequence ID" value="MEW9919218.1"/>
    <property type="molecule type" value="Genomic_DNA"/>
</dbReference>